<organism evidence="2 3">
    <name type="scientific">Rotaria magnacalcarata</name>
    <dbReference type="NCBI Taxonomy" id="392030"/>
    <lineage>
        <taxon>Eukaryota</taxon>
        <taxon>Metazoa</taxon>
        <taxon>Spiralia</taxon>
        <taxon>Gnathifera</taxon>
        <taxon>Rotifera</taxon>
        <taxon>Eurotatoria</taxon>
        <taxon>Bdelloidea</taxon>
        <taxon>Philodinida</taxon>
        <taxon>Philodinidae</taxon>
        <taxon>Rotaria</taxon>
    </lineage>
</organism>
<name>A0A814LNT0_9BILA</name>
<gene>
    <name evidence="2" type="ORF">CJN711_LOCUS5582</name>
</gene>
<comment type="caution">
    <text evidence="2">The sequence shown here is derived from an EMBL/GenBank/DDBJ whole genome shotgun (WGS) entry which is preliminary data.</text>
</comment>
<evidence type="ECO:0000313" key="2">
    <source>
        <dbReference type="EMBL" id="CAF1068350.1"/>
    </source>
</evidence>
<accession>A0A814LNT0</accession>
<reference evidence="2" key="1">
    <citation type="submission" date="2021-02" db="EMBL/GenBank/DDBJ databases">
        <authorList>
            <person name="Nowell W R."/>
        </authorList>
    </citation>
    <scope>NUCLEOTIDE SEQUENCE</scope>
</reference>
<feature type="region of interest" description="Disordered" evidence="1">
    <location>
        <begin position="183"/>
        <end position="203"/>
    </location>
</feature>
<evidence type="ECO:0000256" key="1">
    <source>
        <dbReference type="SAM" id="MobiDB-lite"/>
    </source>
</evidence>
<proteinExistence type="predicted"/>
<dbReference type="Proteomes" id="UP000663855">
    <property type="component" value="Unassembled WGS sequence"/>
</dbReference>
<dbReference type="AlphaFoldDB" id="A0A814LNT0"/>
<protein>
    <recommendedName>
        <fullName evidence="4">BEN domain-containing protein</fullName>
    </recommendedName>
</protein>
<evidence type="ECO:0000313" key="3">
    <source>
        <dbReference type="Proteomes" id="UP000663855"/>
    </source>
</evidence>
<dbReference type="EMBL" id="CAJNOV010001561">
    <property type="protein sequence ID" value="CAF1068350.1"/>
    <property type="molecule type" value="Genomic_DNA"/>
</dbReference>
<sequence>MLASVENMMDNIDRVSEEEHIDHDKSGVVECPVVEWKVADLFYDDDNHDVKVCDEIEQEHVEGGDDDEVIAGIKSMKSEDNFAGLVELPAFSKSAAVEFSETLNPSSLMSYSIKSKKNSRLLEEEDDNGNDTVIDLVSMENEDGLVQDSSYSMYSLRKKQRVEQANETKASEKYALGNRMIKKERERESKPHQVRKRSETSDIKSELSDQEISLILDLSLDELKKCHRKTATATCRNILHLKYSYSSTNIKFSYIDRCIIDAIINYTKRSNPTDQSTDPKLRRAMSLYFAGMTYKAKKKLDPQNK</sequence>
<evidence type="ECO:0008006" key="4">
    <source>
        <dbReference type="Google" id="ProtNLM"/>
    </source>
</evidence>